<organism evidence="8 9">
    <name type="scientific">Malurus elegans</name>
    <name type="common">Red-winged fairywren</name>
    <dbReference type="NCBI Taxonomy" id="720584"/>
    <lineage>
        <taxon>Eukaryota</taxon>
        <taxon>Metazoa</taxon>
        <taxon>Chordata</taxon>
        <taxon>Craniata</taxon>
        <taxon>Vertebrata</taxon>
        <taxon>Euteleostomi</taxon>
        <taxon>Archelosauria</taxon>
        <taxon>Archosauria</taxon>
        <taxon>Dinosauria</taxon>
        <taxon>Saurischia</taxon>
        <taxon>Theropoda</taxon>
        <taxon>Coelurosauria</taxon>
        <taxon>Aves</taxon>
        <taxon>Neognathae</taxon>
        <taxon>Neoaves</taxon>
        <taxon>Telluraves</taxon>
        <taxon>Australaves</taxon>
        <taxon>Passeriformes</taxon>
        <taxon>Meliphagoidea</taxon>
        <taxon>Maluridae</taxon>
        <taxon>Malurus</taxon>
    </lineage>
</organism>
<feature type="non-terminal residue" evidence="8">
    <location>
        <position position="64"/>
    </location>
</feature>
<keyword evidence="9" id="KW-1185">Reference proteome</keyword>
<proteinExistence type="predicted"/>
<evidence type="ECO:0000256" key="3">
    <source>
        <dbReference type="ARBA" id="ARBA00022722"/>
    </source>
</evidence>
<name>A0A7K6GIV9_9PASS</name>
<evidence type="ECO:0000256" key="6">
    <source>
        <dbReference type="ARBA" id="ARBA00022918"/>
    </source>
</evidence>
<keyword evidence="4" id="KW-0255">Endonuclease</keyword>
<dbReference type="Pfam" id="PF00665">
    <property type="entry name" value="rve"/>
    <property type="match status" value="1"/>
</dbReference>
<accession>A0A7K6GIV9</accession>
<evidence type="ECO:0000313" key="9">
    <source>
        <dbReference type="Proteomes" id="UP000564407"/>
    </source>
</evidence>
<evidence type="ECO:0000256" key="4">
    <source>
        <dbReference type="ARBA" id="ARBA00022759"/>
    </source>
</evidence>
<evidence type="ECO:0000259" key="7">
    <source>
        <dbReference type="PROSITE" id="PS50994"/>
    </source>
</evidence>
<keyword evidence="6" id="KW-0695">RNA-directed DNA polymerase</keyword>
<dbReference type="GO" id="GO:0015074">
    <property type="term" value="P:DNA integration"/>
    <property type="evidence" value="ECO:0007669"/>
    <property type="project" value="InterPro"/>
</dbReference>
<dbReference type="GO" id="GO:0004519">
    <property type="term" value="F:endonuclease activity"/>
    <property type="evidence" value="ECO:0007669"/>
    <property type="project" value="UniProtKB-KW"/>
</dbReference>
<keyword evidence="3" id="KW-0540">Nuclease</keyword>
<reference evidence="8 9" key="1">
    <citation type="submission" date="2019-09" db="EMBL/GenBank/DDBJ databases">
        <title>Bird 10,000 Genomes (B10K) Project - Family phase.</title>
        <authorList>
            <person name="Zhang G."/>
        </authorList>
    </citation>
    <scope>NUCLEOTIDE SEQUENCE [LARGE SCALE GENOMIC DNA]</scope>
    <source>
        <strain evidence="8">B10K-DU-029-44</strain>
        <tissue evidence="8">Heart</tissue>
    </source>
</reference>
<dbReference type="GO" id="GO:0016787">
    <property type="term" value="F:hydrolase activity"/>
    <property type="evidence" value="ECO:0007669"/>
    <property type="project" value="UniProtKB-KW"/>
</dbReference>
<keyword evidence="5" id="KW-0378">Hydrolase</keyword>
<feature type="domain" description="Integrase catalytic" evidence="7">
    <location>
        <begin position="1"/>
        <end position="64"/>
    </location>
</feature>
<dbReference type="Proteomes" id="UP000564407">
    <property type="component" value="Unassembled WGS sequence"/>
</dbReference>
<dbReference type="AlphaFoldDB" id="A0A7K6GIV9"/>
<keyword evidence="2" id="KW-0548">Nucleotidyltransferase</keyword>
<dbReference type="EMBL" id="VZRP01008354">
    <property type="protein sequence ID" value="NWV63276.1"/>
    <property type="molecule type" value="Genomic_DNA"/>
</dbReference>
<dbReference type="PANTHER" id="PTHR41694">
    <property type="entry name" value="ENDOGENOUS RETROVIRUS GROUP K MEMBER POL PROTEIN"/>
    <property type="match status" value="1"/>
</dbReference>
<dbReference type="Gene3D" id="3.30.420.10">
    <property type="entry name" value="Ribonuclease H-like superfamily/Ribonuclease H"/>
    <property type="match status" value="1"/>
</dbReference>
<sequence length="64" mass="7120">SHVCQHFLQAFASLRVPQEIKTDNGPAYTALKVKEFINSLGIKHTFGIPYSPTSQAIVEKTHHS</sequence>
<gene>
    <name evidence="8" type="primary">Ervk7_2</name>
    <name evidence="8" type="ORF">MALELE_R15381</name>
</gene>
<evidence type="ECO:0000256" key="1">
    <source>
        <dbReference type="ARBA" id="ARBA00022679"/>
    </source>
</evidence>
<dbReference type="InterPro" id="IPR001584">
    <property type="entry name" value="Integrase_cat-core"/>
</dbReference>
<protein>
    <submittedName>
        <fullName evidence="8">POK7 protein</fullName>
    </submittedName>
</protein>
<dbReference type="PANTHER" id="PTHR41694:SF3">
    <property type="entry name" value="RNA-DIRECTED DNA POLYMERASE-RELATED"/>
    <property type="match status" value="1"/>
</dbReference>
<dbReference type="SUPFAM" id="SSF53098">
    <property type="entry name" value="Ribonuclease H-like"/>
    <property type="match status" value="1"/>
</dbReference>
<dbReference type="InterPro" id="IPR036397">
    <property type="entry name" value="RNaseH_sf"/>
</dbReference>
<feature type="non-terminal residue" evidence="8">
    <location>
        <position position="1"/>
    </location>
</feature>
<dbReference type="PROSITE" id="PS50994">
    <property type="entry name" value="INTEGRASE"/>
    <property type="match status" value="1"/>
</dbReference>
<evidence type="ECO:0000313" key="8">
    <source>
        <dbReference type="EMBL" id="NWV63276.1"/>
    </source>
</evidence>
<evidence type="ECO:0000256" key="5">
    <source>
        <dbReference type="ARBA" id="ARBA00022801"/>
    </source>
</evidence>
<dbReference type="InterPro" id="IPR012337">
    <property type="entry name" value="RNaseH-like_sf"/>
</dbReference>
<keyword evidence="1" id="KW-0808">Transferase</keyword>
<comment type="caution">
    <text evidence="8">The sequence shown here is derived from an EMBL/GenBank/DDBJ whole genome shotgun (WGS) entry which is preliminary data.</text>
</comment>
<evidence type="ECO:0000256" key="2">
    <source>
        <dbReference type="ARBA" id="ARBA00022695"/>
    </source>
</evidence>
<dbReference type="GO" id="GO:0035613">
    <property type="term" value="F:RNA stem-loop binding"/>
    <property type="evidence" value="ECO:0007669"/>
    <property type="project" value="TreeGrafter"/>
</dbReference>
<dbReference type="GO" id="GO:0003964">
    <property type="term" value="F:RNA-directed DNA polymerase activity"/>
    <property type="evidence" value="ECO:0007669"/>
    <property type="project" value="UniProtKB-KW"/>
</dbReference>